<dbReference type="SUPFAM" id="SSF56672">
    <property type="entry name" value="DNA/RNA polymerases"/>
    <property type="match status" value="1"/>
</dbReference>
<feature type="compositionally biased region" description="Polar residues" evidence="1">
    <location>
        <begin position="378"/>
        <end position="389"/>
    </location>
</feature>
<feature type="region of interest" description="Disordered" evidence="1">
    <location>
        <begin position="501"/>
        <end position="549"/>
    </location>
</feature>
<comment type="caution">
    <text evidence="2">The sequence shown here is derived from an EMBL/GenBank/DDBJ whole genome shotgun (WGS) entry which is preliminary data.</text>
</comment>
<feature type="compositionally biased region" description="Basic and acidic residues" evidence="1">
    <location>
        <begin position="501"/>
        <end position="514"/>
    </location>
</feature>
<reference evidence="2 3" key="1">
    <citation type="submission" date="2021-06" db="EMBL/GenBank/DDBJ databases">
        <authorList>
            <person name="Kallberg Y."/>
            <person name="Tangrot J."/>
            <person name="Rosling A."/>
        </authorList>
    </citation>
    <scope>NUCLEOTIDE SEQUENCE [LARGE SCALE GENOMIC DNA]</scope>
    <source>
        <strain evidence="2 3">120-4 pot B 10/14</strain>
    </source>
</reference>
<gene>
    <name evidence="2" type="ORF">GMARGA_LOCUS29753</name>
</gene>
<sequence length="712" mass="81416">MEKLPTSVYKGNLLGNQNRKSLLQAYPKNKNIKFNVPPMEKELNRLMPKNAKETNKILFKLSYRFSASIRPIDLALKTLYESKPSDDDEAGMHTWKYLKEAVLLARTFTLDALSHISENRKDLALKCLNPNHTEQQTEGLFGPEFDRVLKSEGDNAKYLNDVLFQKRRSESLREYHKTWVQWFGDHWATSLIQQGYLPIWETSSPLKHHSIINTYPQEDTGLLKTKITEMLKNSVISELPLNKPCFLSKIFLVPKKTGELRPVIDLRNLNKFINIFTSRWRPTDIHESPETSNKASTIMGNKDRSILRRHITDCKEQEISTRTRKDFMSVAQISRFSNQHKKIMLKAGAVDRILRIHNRLKADESASSTSKDKGIGQRMQNNKSKAQSAYTQTRLTNRQDEFNLKCNNPSKIVLAPAIEEQEQQLRLGDRIPTTSQRVDKILKNLEQQSTYREHTTRRKERTYKLSGGQSDNECIDALEFPTEINSSIQIRLHDDSCIYKPPGRDRITENKSDNGENMETSYEKESNVTSTAYTRSNERSNRCSIPPLPIPIRMDDFQEDIQTNSAMFEKSQSRSLCNQTEHTNQKLLQPELETPSSSHECNGTVMEELESICQSTLESNPKILFKIIQEQTDIVLISSNSQQENTIQKPQMENLRSTCIRNTLTAQGFSERAADLYIAAFDPKAPTGPSGNLTPPASTDSEPLGGQLSTPE</sequence>
<keyword evidence="3" id="KW-1185">Reference proteome</keyword>
<feature type="compositionally biased region" description="Basic and acidic residues" evidence="1">
    <location>
        <begin position="361"/>
        <end position="375"/>
    </location>
</feature>
<feature type="region of interest" description="Disordered" evidence="1">
    <location>
        <begin position="361"/>
        <end position="389"/>
    </location>
</feature>
<dbReference type="EMBL" id="CAJVQB010040617">
    <property type="protein sequence ID" value="CAG8828617.1"/>
    <property type="molecule type" value="Genomic_DNA"/>
</dbReference>
<evidence type="ECO:0000256" key="1">
    <source>
        <dbReference type="SAM" id="MobiDB-lite"/>
    </source>
</evidence>
<name>A0ABN7WDQ7_GIGMA</name>
<dbReference type="InterPro" id="IPR043502">
    <property type="entry name" value="DNA/RNA_pol_sf"/>
</dbReference>
<accession>A0ABN7WDQ7</accession>
<protein>
    <submittedName>
        <fullName evidence="2">44820_t:CDS:1</fullName>
    </submittedName>
</protein>
<feature type="non-terminal residue" evidence="2">
    <location>
        <position position="712"/>
    </location>
</feature>
<proteinExistence type="predicted"/>
<feature type="region of interest" description="Disordered" evidence="1">
    <location>
        <begin position="681"/>
        <end position="712"/>
    </location>
</feature>
<evidence type="ECO:0000313" key="2">
    <source>
        <dbReference type="EMBL" id="CAG8828617.1"/>
    </source>
</evidence>
<organism evidence="2 3">
    <name type="scientific">Gigaspora margarita</name>
    <dbReference type="NCBI Taxonomy" id="4874"/>
    <lineage>
        <taxon>Eukaryota</taxon>
        <taxon>Fungi</taxon>
        <taxon>Fungi incertae sedis</taxon>
        <taxon>Mucoromycota</taxon>
        <taxon>Glomeromycotina</taxon>
        <taxon>Glomeromycetes</taxon>
        <taxon>Diversisporales</taxon>
        <taxon>Gigasporaceae</taxon>
        <taxon>Gigaspora</taxon>
    </lineage>
</organism>
<evidence type="ECO:0000313" key="3">
    <source>
        <dbReference type="Proteomes" id="UP000789901"/>
    </source>
</evidence>
<dbReference type="Proteomes" id="UP000789901">
    <property type="component" value="Unassembled WGS sequence"/>
</dbReference>
<feature type="compositionally biased region" description="Polar residues" evidence="1">
    <location>
        <begin position="689"/>
        <end position="712"/>
    </location>
</feature>
<dbReference type="Gene3D" id="3.10.10.10">
    <property type="entry name" value="HIV Type 1 Reverse Transcriptase, subunit A, domain 1"/>
    <property type="match status" value="1"/>
</dbReference>